<protein>
    <submittedName>
        <fullName evidence="3">Uncharacterized protein</fullName>
    </submittedName>
</protein>
<proteinExistence type="predicted"/>
<dbReference type="Proteomes" id="UP000196531">
    <property type="component" value="Unassembled WGS sequence"/>
</dbReference>
<dbReference type="Gene3D" id="3.20.180.10">
    <property type="entry name" value="PNP-oxidase-like"/>
    <property type="match status" value="1"/>
</dbReference>
<sequence length="236" mass="27467">MLEKSFACRNLLHKMDTGVLSTQMDHEGETFPYGSICPYVLMPNGDIIILISEIATHTKNIHLNPKVSFTVFDYHKGNKQTAARCSVMAIAEIVKKEGEGARAVELYTHFFPESKRYFETHDFSFFKLCAEKIRFIEGFGKINWISKDEYQSVHPIWLESKVKIIEHMNSDHFDALVKYRNEILEILEGDVTLFDVCSDGFHLKVENEIHYIPFSKFCLDEKSVRDEFIWLLRSLN</sequence>
<dbReference type="Gene3D" id="2.30.110.10">
    <property type="entry name" value="Electron Transport, Fmn-binding Protein, Chain A"/>
    <property type="match status" value="1"/>
</dbReference>
<dbReference type="GO" id="GO:0005737">
    <property type="term" value="C:cytoplasm"/>
    <property type="evidence" value="ECO:0007669"/>
    <property type="project" value="UniProtKB-ARBA"/>
</dbReference>
<dbReference type="Pfam" id="PF13883">
    <property type="entry name" value="CREG_beta-barrel"/>
    <property type="match status" value="1"/>
</dbReference>
<dbReference type="InterPro" id="IPR037119">
    <property type="entry name" value="Haem_oxidase_HugZ-like_sf"/>
</dbReference>
<feature type="domain" description="DUF2470" evidence="1">
    <location>
        <begin position="163"/>
        <end position="228"/>
    </location>
</feature>
<dbReference type="SUPFAM" id="SSF50475">
    <property type="entry name" value="FMN-binding split barrel"/>
    <property type="match status" value="1"/>
</dbReference>
<evidence type="ECO:0000313" key="4">
    <source>
        <dbReference type="Proteomes" id="UP000196531"/>
    </source>
</evidence>
<dbReference type="AlphaFoldDB" id="A0A1Y5FCI2"/>
<organism evidence="3 4">
    <name type="scientific">Halobacteriovorax marinus</name>
    <dbReference type="NCBI Taxonomy" id="97084"/>
    <lineage>
        <taxon>Bacteria</taxon>
        <taxon>Pseudomonadati</taxon>
        <taxon>Bdellovibrionota</taxon>
        <taxon>Bacteriovoracia</taxon>
        <taxon>Bacteriovoracales</taxon>
        <taxon>Halobacteriovoraceae</taxon>
        <taxon>Halobacteriovorax</taxon>
    </lineage>
</organism>
<dbReference type="InterPro" id="IPR012349">
    <property type="entry name" value="Split_barrel_FMN-bd"/>
</dbReference>
<dbReference type="InterPro" id="IPR055343">
    <property type="entry name" value="CREG_beta-barrel"/>
</dbReference>
<dbReference type="PANTHER" id="PTHR13343">
    <property type="entry name" value="CREG1 PROTEIN"/>
    <property type="match status" value="1"/>
</dbReference>
<feature type="domain" description="CREG-like beta-barrel" evidence="2">
    <location>
        <begin position="7"/>
        <end position="151"/>
    </location>
</feature>
<gene>
    <name evidence="3" type="ORF">A9Q84_02405</name>
</gene>
<dbReference type="InterPro" id="IPR019595">
    <property type="entry name" value="DUF2470"/>
</dbReference>
<evidence type="ECO:0000259" key="1">
    <source>
        <dbReference type="Pfam" id="PF10615"/>
    </source>
</evidence>
<reference evidence="4" key="1">
    <citation type="journal article" date="2017" name="Proc. Natl. Acad. Sci. U.S.A.">
        <title>Simulation of Deepwater Horizon oil plume reveals substrate specialization within a complex community of hydrocarbon-degraders.</title>
        <authorList>
            <person name="Hu P."/>
            <person name="Dubinsky E.A."/>
            <person name="Probst A.J."/>
            <person name="Wang J."/>
            <person name="Sieber C.M.K."/>
            <person name="Tom L.M."/>
            <person name="Gardinali P."/>
            <person name="Banfield J.F."/>
            <person name="Atlas R.M."/>
            <person name="Andersen G.L."/>
        </authorList>
    </citation>
    <scope>NUCLEOTIDE SEQUENCE [LARGE SCALE GENOMIC DNA]</scope>
</reference>
<name>A0A1Y5FCI2_9BACT</name>
<comment type="caution">
    <text evidence="3">The sequence shown here is derived from an EMBL/GenBank/DDBJ whole genome shotgun (WGS) entry which is preliminary data.</text>
</comment>
<evidence type="ECO:0000259" key="2">
    <source>
        <dbReference type="Pfam" id="PF13883"/>
    </source>
</evidence>
<dbReference type="PANTHER" id="PTHR13343:SF17">
    <property type="entry name" value="CELLULAR REPRESSOR OF E1A-STIMULATED GENES, ISOFORM A"/>
    <property type="match status" value="1"/>
</dbReference>
<accession>A0A1Y5FCI2</accession>
<dbReference type="Pfam" id="PF10615">
    <property type="entry name" value="DUF2470"/>
    <property type="match status" value="1"/>
</dbReference>
<dbReference type="EMBL" id="MAAO01000002">
    <property type="protein sequence ID" value="OUR99901.1"/>
    <property type="molecule type" value="Genomic_DNA"/>
</dbReference>
<evidence type="ECO:0000313" key="3">
    <source>
        <dbReference type="EMBL" id="OUR99901.1"/>
    </source>
</evidence>